<dbReference type="Pfam" id="PF00398">
    <property type="entry name" value="RrnaAD"/>
    <property type="match status" value="1"/>
</dbReference>
<dbReference type="GO" id="GO:0003723">
    <property type="term" value="F:RNA binding"/>
    <property type="evidence" value="ECO:0007669"/>
    <property type="project" value="UniProtKB-KW"/>
</dbReference>
<dbReference type="OrthoDB" id="19014at2759"/>
<dbReference type="GO" id="GO:0030731">
    <property type="term" value="F:guanidinoacetate N-methyltransferase activity"/>
    <property type="evidence" value="ECO:0007669"/>
    <property type="project" value="TreeGrafter"/>
</dbReference>
<keyword evidence="3" id="KW-0949">S-adenosyl-L-methionine</keyword>
<evidence type="ECO:0000256" key="3">
    <source>
        <dbReference type="ARBA" id="ARBA00022691"/>
    </source>
</evidence>
<proteinExistence type="predicted"/>
<dbReference type="PANTHER" id="PTHR32379">
    <property type="entry name" value="GUANIDINOACETATE N-METHYLTRANSFERASE"/>
    <property type="match status" value="1"/>
</dbReference>
<dbReference type="OMA" id="RSRWHDF"/>
<keyword evidence="7" id="KW-1185">Reference proteome</keyword>
<dbReference type="InterPro" id="IPR001737">
    <property type="entry name" value="KsgA/Erm"/>
</dbReference>
<keyword evidence="4" id="KW-0694">RNA-binding</keyword>
<dbReference type="InParanoid" id="T0QRP7"/>
<evidence type="ECO:0000256" key="4">
    <source>
        <dbReference type="ARBA" id="ARBA00022884"/>
    </source>
</evidence>
<evidence type="ECO:0000256" key="2">
    <source>
        <dbReference type="ARBA" id="ARBA00022679"/>
    </source>
</evidence>
<dbReference type="SUPFAM" id="SSF53335">
    <property type="entry name" value="S-adenosyl-L-methionine-dependent methyltransferases"/>
    <property type="match status" value="1"/>
</dbReference>
<dbReference type="STRING" id="1156394.T0QRP7"/>
<accession>T0QRP7</accession>
<dbReference type="Gene3D" id="3.40.50.150">
    <property type="entry name" value="Vaccinia Virus protein VP39"/>
    <property type="match status" value="1"/>
</dbReference>
<dbReference type="GO" id="GO:0006601">
    <property type="term" value="P:creatine biosynthetic process"/>
    <property type="evidence" value="ECO:0007669"/>
    <property type="project" value="TreeGrafter"/>
</dbReference>
<evidence type="ECO:0000256" key="1">
    <source>
        <dbReference type="ARBA" id="ARBA00022603"/>
    </source>
</evidence>
<organism evidence="6 7">
    <name type="scientific">Saprolegnia diclina (strain VS20)</name>
    <dbReference type="NCBI Taxonomy" id="1156394"/>
    <lineage>
        <taxon>Eukaryota</taxon>
        <taxon>Sar</taxon>
        <taxon>Stramenopiles</taxon>
        <taxon>Oomycota</taxon>
        <taxon>Saprolegniomycetes</taxon>
        <taxon>Saprolegniales</taxon>
        <taxon>Saprolegniaceae</taxon>
        <taxon>Saprolegnia</taxon>
    </lineage>
</organism>
<dbReference type="EMBL" id="JH767147">
    <property type="protein sequence ID" value="EQC36630.1"/>
    <property type="molecule type" value="Genomic_DNA"/>
</dbReference>
<dbReference type="eggNOG" id="KOG1709">
    <property type="taxonomic scope" value="Eukaryota"/>
</dbReference>
<keyword evidence="2" id="KW-0808">Transferase</keyword>
<keyword evidence="1" id="KW-0489">Methyltransferase</keyword>
<evidence type="ECO:0000313" key="7">
    <source>
        <dbReference type="Proteomes" id="UP000030762"/>
    </source>
</evidence>
<dbReference type="InterPro" id="IPR051038">
    <property type="entry name" value="RMT2/GAMT_Mtase"/>
</dbReference>
<dbReference type="RefSeq" id="XP_008610051.1">
    <property type="nucleotide sequence ID" value="XM_008611829.1"/>
</dbReference>
<dbReference type="VEuPathDB" id="FungiDB:SDRG_06070"/>
<sequence>MDEANVYTRDETDADVLLSSVGQQVMMAWERDYMEQCVERLAITPASDVLEIGFGLGYSATKIMTYSPKTYTIIECDPVVIARIKAWATSYSNVRIVHGAWQTQLPALPAFDCIFFDDYPLPQNERDDANHTISRWYEFLDLALNWHTKLHGRITGYLARPLSLERPGCTVSLRAVSVDVPPHCSYFPYQEALVPLITRCEEVSPQITAYGLPTRSGVGPVAVAHPKLIALRRQLDAQKHKEATSSSAPPEVPIMPTPRSRADTLRALREAKARKNATSSAFAANSG</sequence>
<dbReference type="GO" id="GO:0005634">
    <property type="term" value="C:nucleus"/>
    <property type="evidence" value="ECO:0007669"/>
    <property type="project" value="TreeGrafter"/>
</dbReference>
<dbReference type="PANTHER" id="PTHR32379:SF1">
    <property type="entry name" value="GUANIDINOACETATE N-METHYLTRANSFERASE"/>
    <property type="match status" value="1"/>
</dbReference>
<evidence type="ECO:0000313" key="6">
    <source>
        <dbReference type="EMBL" id="EQC36630.1"/>
    </source>
</evidence>
<dbReference type="Proteomes" id="UP000030762">
    <property type="component" value="Unassembled WGS sequence"/>
</dbReference>
<dbReference type="InterPro" id="IPR029063">
    <property type="entry name" value="SAM-dependent_MTases_sf"/>
</dbReference>
<dbReference type="GO" id="GO:0005737">
    <property type="term" value="C:cytoplasm"/>
    <property type="evidence" value="ECO:0007669"/>
    <property type="project" value="TreeGrafter"/>
</dbReference>
<feature type="region of interest" description="Disordered" evidence="5">
    <location>
        <begin position="239"/>
        <end position="263"/>
    </location>
</feature>
<dbReference type="AlphaFoldDB" id="T0QRP7"/>
<protein>
    <submittedName>
        <fullName evidence="6">Uncharacterized protein</fullName>
    </submittedName>
</protein>
<dbReference type="GeneID" id="19946797"/>
<reference evidence="6 7" key="1">
    <citation type="submission" date="2012-04" db="EMBL/GenBank/DDBJ databases">
        <title>The Genome Sequence of Saprolegnia declina VS20.</title>
        <authorList>
            <consortium name="The Broad Institute Genome Sequencing Platform"/>
            <person name="Russ C."/>
            <person name="Nusbaum C."/>
            <person name="Tyler B."/>
            <person name="van West P."/>
            <person name="Dieguez-Uribeondo J."/>
            <person name="de Bruijn I."/>
            <person name="Tripathy S."/>
            <person name="Jiang R."/>
            <person name="Young S.K."/>
            <person name="Zeng Q."/>
            <person name="Gargeya S."/>
            <person name="Fitzgerald M."/>
            <person name="Haas B."/>
            <person name="Abouelleil A."/>
            <person name="Alvarado L."/>
            <person name="Arachchi H.M."/>
            <person name="Berlin A."/>
            <person name="Chapman S.B."/>
            <person name="Goldberg J."/>
            <person name="Griggs A."/>
            <person name="Gujja S."/>
            <person name="Hansen M."/>
            <person name="Howarth C."/>
            <person name="Imamovic A."/>
            <person name="Larimer J."/>
            <person name="McCowen C."/>
            <person name="Montmayeur A."/>
            <person name="Murphy C."/>
            <person name="Neiman D."/>
            <person name="Pearson M."/>
            <person name="Priest M."/>
            <person name="Roberts A."/>
            <person name="Saif S."/>
            <person name="Shea T."/>
            <person name="Sisk P."/>
            <person name="Sykes S."/>
            <person name="Wortman J."/>
            <person name="Nusbaum C."/>
            <person name="Birren B."/>
        </authorList>
    </citation>
    <scope>NUCLEOTIDE SEQUENCE [LARGE SCALE GENOMIC DNA]</scope>
    <source>
        <strain evidence="6 7">VS20</strain>
    </source>
</reference>
<dbReference type="GO" id="GO:0032259">
    <property type="term" value="P:methylation"/>
    <property type="evidence" value="ECO:0007669"/>
    <property type="project" value="UniProtKB-KW"/>
</dbReference>
<evidence type="ECO:0000256" key="5">
    <source>
        <dbReference type="SAM" id="MobiDB-lite"/>
    </source>
</evidence>
<name>T0QRP7_SAPDV</name>
<gene>
    <name evidence="6" type="ORF">SDRG_06070</name>
</gene>
<dbReference type="CDD" id="cd02440">
    <property type="entry name" value="AdoMet_MTases"/>
    <property type="match status" value="1"/>
</dbReference>